<feature type="region of interest" description="Disordered" evidence="1">
    <location>
        <begin position="293"/>
        <end position="346"/>
    </location>
</feature>
<keyword evidence="4" id="KW-1185">Reference proteome</keyword>
<feature type="compositionally biased region" description="Low complexity" evidence="1">
    <location>
        <begin position="320"/>
        <end position="337"/>
    </location>
</feature>
<name>A0A9P9IBC8_9PLEO</name>
<dbReference type="InterPro" id="IPR043837">
    <property type="entry name" value="Mtf2-like_C"/>
</dbReference>
<sequence>MGLRQFAHRAPDSLTFLLSALCWWCSFLALARPTWWQLYCSRIFLFCCGSMPICRGTVGALSRSRATSTFSASKTLVPFLYQTATIQQRKPTVQPIAHRTLSSRSNREDDIPFETTEALPPTIESYFGSSRKTTITGSERAAFEKLYKNFSAEGSQAHEDLPFNHEIDQIADEWYEEDDDKEPGGSSLDAVFDAVLAGIPEGGPSKKPLDSGEDLHSLAQRIMRPDSEEMKKKASMKEVAAEVARIKGIRVTERNRVQLALKNSTTDRELWNVLEHEVFGMIKKLDLDGLRQQQAQQQAEGMIEDVPHSETTPKKKSPKNKSSLAVSSSKSNGSPASNRPIDPNSDPRILFPNFPTHLVYAARLYRIYFPASALPFSILPTLKSLGRSSYALGATSPLYNIIIRIAWTQLSSYDYIDQLLIDMENGGIEFDVKTLETLDWILVEDARAHRGTLGQSIANIWRMEQFEEGSEKIRRWRDVVAQRLGVWAADSVSSRIRTTHSGSQTRTRAAQGPGDYMTVDPAEARISRYAASDVVGPKVIQRPSRRPLSKTTMRTLRMEEKASETTTPELPGSDGGNGPRSG</sequence>
<dbReference type="Proteomes" id="UP000700596">
    <property type="component" value="Unassembled WGS sequence"/>
</dbReference>
<accession>A0A9P9IBC8</accession>
<evidence type="ECO:0000313" key="4">
    <source>
        <dbReference type="Proteomes" id="UP000700596"/>
    </source>
</evidence>
<dbReference type="GO" id="GO:0005739">
    <property type="term" value="C:mitochondrion"/>
    <property type="evidence" value="ECO:0007669"/>
    <property type="project" value="InterPro"/>
</dbReference>
<evidence type="ECO:0000259" key="2">
    <source>
        <dbReference type="Pfam" id="PF19189"/>
    </source>
</evidence>
<dbReference type="PANTHER" id="PTHR39468:SF1">
    <property type="entry name" value="MTF2-LIKE C-TERMINAL DOMAIN-CONTAINING PROTEIN"/>
    <property type="match status" value="1"/>
</dbReference>
<protein>
    <recommendedName>
        <fullName evidence="2">Mtf2-like C-terminal domain-containing protein</fullName>
    </recommendedName>
</protein>
<feature type="domain" description="Mtf2-like C-terminal" evidence="2">
    <location>
        <begin position="257"/>
        <end position="471"/>
    </location>
</feature>
<dbReference type="PANTHER" id="PTHR39468">
    <property type="entry name" value="CHROMOSOME 7, WHOLE GENOME SHOTGUN SEQUENCE"/>
    <property type="match status" value="1"/>
</dbReference>
<comment type="caution">
    <text evidence="3">The sequence shown here is derived from an EMBL/GenBank/DDBJ whole genome shotgun (WGS) entry which is preliminary data.</text>
</comment>
<dbReference type="OrthoDB" id="2444174at2759"/>
<organism evidence="3 4">
    <name type="scientific">Dendryphion nanum</name>
    <dbReference type="NCBI Taxonomy" id="256645"/>
    <lineage>
        <taxon>Eukaryota</taxon>
        <taxon>Fungi</taxon>
        <taxon>Dikarya</taxon>
        <taxon>Ascomycota</taxon>
        <taxon>Pezizomycotina</taxon>
        <taxon>Dothideomycetes</taxon>
        <taxon>Pleosporomycetidae</taxon>
        <taxon>Pleosporales</taxon>
        <taxon>Torulaceae</taxon>
        <taxon>Dendryphion</taxon>
    </lineage>
</organism>
<evidence type="ECO:0000256" key="1">
    <source>
        <dbReference type="SAM" id="MobiDB-lite"/>
    </source>
</evidence>
<feature type="compositionally biased region" description="Gly residues" evidence="1">
    <location>
        <begin position="573"/>
        <end position="582"/>
    </location>
</feature>
<dbReference type="AlphaFoldDB" id="A0A9P9IBC8"/>
<gene>
    <name evidence="3" type="ORF">B0J11DRAFT_540024</name>
</gene>
<dbReference type="Pfam" id="PF19189">
    <property type="entry name" value="Mtf2"/>
    <property type="match status" value="1"/>
</dbReference>
<proteinExistence type="predicted"/>
<dbReference type="InterPro" id="IPR040009">
    <property type="entry name" value="Mtf2/C5D6.12-like"/>
</dbReference>
<feature type="region of interest" description="Disordered" evidence="1">
    <location>
        <begin position="542"/>
        <end position="582"/>
    </location>
</feature>
<reference evidence="3" key="1">
    <citation type="journal article" date="2021" name="Nat. Commun.">
        <title>Genetic determinants of endophytism in the Arabidopsis root mycobiome.</title>
        <authorList>
            <person name="Mesny F."/>
            <person name="Miyauchi S."/>
            <person name="Thiergart T."/>
            <person name="Pickel B."/>
            <person name="Atanasova L."/>
            <person name="Karlsson M."/>
            <person name="Huettel B."/>
            <person name="Barry K.W."/>
            <person name="Haridas S."/>
            <person name="Chen C."/>
            <person name="Bauer D."/>
            <person name="Andreopoulos W."/>
            <person name="Pangilinan J."/>
            <person name="LaButti K."/>
            <person name="Riley R."/>
            <person name="Lipzen A."/>
            <person name="Clum A."/>
            <person name="Drula E."/>
            <person name="Henrissat B."/>
            <person name="Kohler A."/>
            <person name="Grigoriev I.V."/>
            <person name="Martin F.M."/>
            <person name="Hacquard S."/>
        </authorList>
    </citation>
    <scope>NUCLEOTIDE SEQUENCE</scope>
    <source>
        <strain evidence="3">MPI-CAGE-CH-0243</strain>
    </source>
</reference>
<dbReference type="EMBL" id="JAGMWT010000016">
    <property type="protein sequence ID" value="KAH7115173.1"/>
    <property type="molecule type" value="Genomic_DNA"/>
</dbReference>
<evidence type="ECO:0000313" key="3">
    <source>
        <dbReference type="EMBL" id="KAH7115173.1"/>
    </source>
</evidence>